<dbReference type="InterPro" id="IPR003476">
    <property type="entry name" value="Glyco_hydro_42"/>
</dbReference>
<feature type="binding site" evidence="10">
    <location>
        <position position="174"/>
    </location>
    <ligand>
        <name>substrate</name>
    </ligand>
</feature>
<name>A0AA42C9D6_9BACT</name>
<evidence type="ECO:0000256" key="8">
    <source>
        <dbReference type="PIRNR" id="PIRNR001084"/>
    </source>
</evidence>
<evidence type="ECO:0000256" key="1">
    <source>
        <dbReference type="ARBA" id="ARBA00001412"/>
    </source>
</evidence>
<dbReference type="PIRSF" id="PIRSF001084">
    <property type="entry name" value="B-galactosidase"/>
    <property type="match status" value="1"/>
</dbReference>
<dbReference type="Gene3D" id="3.40.50.880">
    <property type="match status" value="1"/>
</dbReference>
<evidence type="ECO:0000313" key="15">
    <source>
        <dbReference type="Proteomes" id="UP001163821"/>
    </source>
</evidence>
<feature type="domain" description="Beta-galactosidase trimerisation" evidence="13">
    <location>
        <begin position="434"/>
        <end position="635"/>
    </location>
</feature>
<evidence type="ECO:0000256" key="10">
    <source>
        <dbReference type="PIRSR" id="PIRSR001084-2"/>
    </source>
</evidence>
<dbReference type="EMBL" id="JAPAAF010000004">
    <property type="protein sequence ID" value="MCW0482000.1"/>
    <property type="molecule type" value="Genomic_DNA"/>
</dbReference>
<dbReference type="GO" id="GO:0004565">
    <property type="term" value="F:beta-galactosidase activity"/>
    <property type="evidence" value="ECO:0007669"/>
    <property type="project" value="UniProtKB-EC"/>
</dbReference>
<evidence type="ECO:0000256" key="3">
    <source>
        <dbReference type="ARBA" id="ARBA00012756"/>
    </source>
</evidence>
<dbReference type="RefSeq" id="WP_282590607.1">
    <property type="nucleotide sequence ID" value="NZ_JAPAAF010000004.1"/>
</dbReference>
<keyword evidence="7 8" id="KW-0326">Glycosidase</keyword>
<keyword evidence="5 8" id="KW-0378">Hydrolase</keyword>
<keyword evidence="6" id="KW-0862">Zinc</keyword>
<dbReference type="Pfam" id="PF08532">
    <property type="entry name" value="Glyco_hydro_42M"/>
    <property type="match status" value="1"/>
</dbReference>
<dbReference type="AlphaFoldDB" id="A0AA42C9D6"/>
<dbReference type="InterPro" id="IPR029062">
    <property type="entry name" value="Class_I_gatase-like"/>
</dbReference>
<evidence type="ECO:0000256" key="4">
    <source>
        <dbReference type="ARBA" id="ARBA00022723"/>
    </source>
</evidence>
<dbReference type="Gene3D" id="3.20.20.80">
    <property type="entry name" value="Glycosidases"/>
    <property type="match status" value="1"/>
</dbReference>
<dbReference type="InterPro" id="IPR013529">
    <property type="entry name" value="Glyco_hydro_42_N"/>
</dbReference>
<dbReference type="GO" id="GO:0046872">
    <property type="term" value="F:metal ion binding"/>
    <property type="evidence" value="ECO:0007669"/>
    <property type="project" value="UniProtKB-KW"/>
</dbReference>
<evidence type="ECO:0000256" key="2">
    <source>
        <dbReference type="ARBA" id="ARBA00005940"/>
    </source>
</evidence>
<evidence type="ECO:0000256" key="7">
    <source>
        <dbReference type="ARBA" id="ARBA00023295"/>
    </source>
</evidence>
<feature type="signal peptide" evidence="11">
    <location>
        <begin position="1"/>
        <end position="20"/>
    </location>
</feature>
<evidence type="ECO:0000313" key="14">
    <source>
        <dbReference type="EMBL" id="MCW0482000.1"/>
    </source>
</evidence>
<evidence type="ECO:0000256" key="11">
    <source>
        <dbReference type="SAM" id="SignalP"/>
    </source>
</evidence>
<dbReference type="InterPro" id="IPR018087">
    <property type="entry name" value="Glyco_hydro_5_CS"/>
</dbReference>
<evidence type="ECO:0000256" key="5">
    <source>
        <dbReference type="ARBA" id="ARBA00022801"/>
    </source>
</evidence>
<dbReference type="SUPFAM" id="SSF51011">
    <property type="entry name" value="Glycosyl hydrolase domain"/>
    <property type="match status" value="1"/>
</dbReference>
<dbReference type="InterPro" id="IPR013780">
    <property type="entry name" value="Glyco_hydro_b"/>
</dbReference>
<evidence type="ECO:0000259" key="13">
    <source>
        <dbReference type="Pfam" id="PF08532"/>
    </source>
</evidence>
<proteinExistence type="inferred from homology"/>
<dbReference type="SUPFAM" id="SSF52317">
    <property type="entry name" value="Class I glutamine amidotransferase-like"/>
    <property type="match status" value="1"/>
</dbReference>
<gene>
    <name evidence="14" type="ORF">N2K84_04600</name>
</gene>
<comment type="similarity">
    <text evidence="2 8">Belongs to the glycosyl hydrolase 42 family.</text>
</comment>
<feature type="active site" description="Proton donor" evidence="9">
    <location>
        <position position="175"/>
    </location>
</feature>
<keyword evidence="11" id="KW-0732">Signal</keyword>
<dbReference type="SUPFAM" id="SSF51445">
    <property type="entry name" value="(Trans)glycosidases"/>
    <property type="match status" value="1"/>
</dbReference>
<comment type="catalytic activity">
    <reaction evidence="1 8">
        <text>Hydrolysis of terminal non-reducing beta-D-galactose residues in beta-D-galactosides.</text>
        <dbReference type="EC" id="3.2.1.23"/>
    </reaction>
</comment>
<reference evidence="14" key="1">
    <citation type="submission" date="2022-10" db="EMBL/GenBank/DDBJ databases">
        <title>Gaoshiqiia sediminis gen. nov., sp. nov., isolated from coastal sediment.</title>
        <authorList>
            <person name="Yu W.X."/>
            <person name="Mu D.S."/>
            <person name="Du J.Z."/>
            <person name="Liang Y.Q."/>
        </authorList>
    </citation>
    <scope>NUCLEOTIDE SEQUENCE</scope>
    <source>
        <strain evidence="14">A06</strain>
    </source>
</reference>
<dbReference type="EC" id="3.2.1.23" evidence="3 8"/>
<evidence type="ECO:0000259" key="12">
    <source>
        <dbReference type="Pfam" id="PF02449"/>
    </source>
</evidence>
<dbReference type="PANTHER" id="PTHR36447">
    <property type="entry name" value="BETA-GALACTOSIDASE GANA"/>
    <property type="match status" value="1"/>
</dbReference>
<dbReference type="InterPro" id="IPR013738">
    <property type="entry name" value="Beta_galactosidase_Trimer"/>
</dbReference>
<dbReference type="Gene3D" id="2.60.40.1180">
    <property type="entry name" value="Golgi alpha-mannosidase II"/>
    <property type="match status" value="1"/>
</dbReference>
<dbReference type="CDD" id="cd03143">
    <property type="entry name" value="A4_beta-galactosidase_middle_domain"/>
    <property type="match status" value="1"/>
</dbReference>
<protein>
    <recommendedName>
        <fullName evidence="3 8">Beta-galactosidase</fullName>
        <shortName evidence="8">Beta-gal</shortName>
        <ecNumber evidence="3 8">3.2.1.23</ecNumber>
    </recommendedName>
</protein>
<sequence length="693" mass="79743">MKLINLLFLLLLISSAGLKAQTATHSYFPEEQLITVGAYYYPEHWPESQWERDLGKMAEMGFEFTHFGEFAWAFMEPEEGKYDFAWLDKAVKIAAEKGLKVVMCTPTPCPPIWMSVEHPDIYRMDKDGKMLFHGSRANYSTSSDLFQDYTEKIVVELAKRYGNNPTVIGWQLDNEPNSLEDYSPNAQAKFRLWLKEKYGSIEELNHAWGNKFWSWLYQDFEQINIPNPAIQYGVSPTGLLDYHRFLADKQAQFLDFQASILKKYISEDQWITSNYIHSITSSDPRRPKEFTFSCYTMYPVSSEKNVGDNGFRLGIHNNISFANDFYRPINGVTGVMELQPGQVNWAPINPIPEPGAVNMWLWNAWAGGSSFACTYRFRQPLYGSEQYHHGIIGPDGVTPSRGGLEYEQFINQIKELRTQYDPKAEMPRELLKKKTAILWSHDNLWDTEISKRTRQWNTWSFVKSYYDILKSFGCPVDIITEENNFSDYEFLLVPAYQMVDEKLIGRWKKYAEEGGQLIITCRTGHKDRNGHLFEAQWAEPMWNLIGAKIDGYDLMLEDGNGLVSFNGKQYRWNNWGEQLIANEGTEVLANYDNQFYKGMTAAVTRKAGKGTVTYIGIDTDDKNLEKDLMAEVYKKAGANIENLPKGVFIEWEDGFYVAVNYSSQPYELPISEPAKILVGSKTLTSPGVTVWKE</sequence>
<keyword evidence="15" id="KW-1185">Reference proteome</keyword>
<dbReference type="GO" id="GO:0009341">
    <property type="term" value="C:beta-galactosidase complex"/>
    <property type="evidence" value="ECO:0007669"/>
    <property type="project" value="InterPro"/>
</dbReference>
<dbReference type="GO" id="GO:0005975">
    <property type="term" value="P:carbohydrate metabolic process"/>
    <property type="evidence" value="ECO:0007669"/>
    <property type="project" value="InterPro"/>
</dbReference>
<feature type="binding site" evidence="10">
    <location>
        <position position="345"/>
    </location>
    <ligand>
        <name>substrate</name>
    </ligand>
</feature>
<comment type="caution">
    <text evidence="14">The sequence shown here is derived from an EMBL/GenBank/DDBJ whole genome shotgun (WGS) entry which is preliminary data.</text>
</comment>
<feature type="active site" description="Nucleophile" evidence="9">
    <location>
        <position position="337"/>
    </location>
</feature>
<dbReference type="Proteomes" id="UP001163821">
    <property type="component" value="Unassembled WGS sequence"/>
</dbReference>
<keyword evidence="4" id="KW-0479">Metal-binding</keyword>
<evidence type="ECO:0000256" key="9">
    <source>
        <dbReference type="PIRSR" id="PIRSR001084-1"/>
    </source>
</evidence>
<feature type="binding site" evidence="10">
    <location>
        <position position="136"/>
    </location>
    <ligand>
        <name>substrate</name>
    </ligand>
</feature>
<dbReference type="PROSITE" id="PS00659">
    <property type="entry name" value="GLYCOSYL_HYDROL_F5"/>
    <property type="match status" value="1"/>
</dbReference>
<feature type="domain" description="Glycoside hydrolase family 42 N-terminal" evidence="12">
    <location>
        <begin position="40"/>
        <end position="416"/>
    </location>
</feature>
<evidence type="ECO:0000256" key="6">
    <source>
        <dbReference type="ARBA" id="ARBA00022833"/>
    </source>
</evidence>
<dbReference type="InterPro" id="IPR017853">
    <property type="entry name" value="GH"/>
</dbReference>
<accession>A0AA42C9D6</accession>
<dbReference type="Pfam" id="PF02449">
    <property type="entry name" value="Glyco_hydro_42"/>
    <property type="match status" value="1"/>
</dbReference>
<organism evidence="14 15">
    <name type="scientific">Gaoshiqia sediminis</name>
    <dbReference type="NCBI Taxonomy" id="2986998"/>
    <lineage>
        <taxon>Bacteria</taxon>
        <taxon>Pseudomonadati</taxon>
        <taxon>Bacteroidota</taxon>
        <taxon>Bacteroidia</taxon>
        <taxon>Marinilabiliales</taxon>
        <taxon>Prolixibacteraceae</taxon>
        <taxon>Gaoshiqia</taxon>
    </lineage>
</organism>
<dbReference type="PANTHER" id="PTHR36447:SF2">
    <property type="entry name" value="BETA-GALACTOSIDASE YESZ"/>
    <property type="match status" value="1"/>
</dbReference>
<feature type="chain" id="PRO_5041382054" description="Beta-galactosidase" evidence="11">
    <location>
        <begin position="21"/>
        <end position="693"/>
    </location>
</feature>